<comment type="caution">
    <text evidence="3">The sequence shown here is derived from an EMBL/GenBank/DDBJ whole genome shotgun (WGS) entry which is preliminary data.</text>
</comment>
<keyword evidence="4" id="KW-1185">Reference proteome</keyword>
<evidence type="ECO:0000259" key="2">
    <source>
        <dbReference type="Pfam" id="PF09133"/>
    </source>
</evidence>
<accession>A0A9D4V3G7</accession>
<organism evidence="3 4">
    <name type="scientific">Adiantum capillus-veneris</name>
    <name type="common">Maidenhair fern</name>
    <dbReference type="NCBI Taxonomy" id="13818"/>
    <lineage>
        <taxon>Eukaryota</taxon>
        <taxon>Viridiplantae</taxon>
        <taxon>Streptophyta</taxon>
        <taxon>Embryophyta</taxon>
        <taxon>Tracheophyta</taxon>
        <taxon>Polypodiopsida</taxon>
        <taxon>Polypodiidae</taxon>
        <taxon>Polypodiales</taxon>
        <taxon>Pteridineae</taxon>
        <taxon>Pteridaceae</taxon>
        <taxon>Vittarioideae</taxon>
        <taxon>Adiantum</taxon>
    </lineage>
</organism>
<evidence type="ECO:0000256" key="1">
    <source>
        <dbReference type="SAM" id="MobiDB-lite"/>
    </source>
</evidence>
<sequence length="704" mass="77230">PLHSMDGVSTGTEGTLHAHSRPRNSCSCNLCWHHGSSSPSCPKTPTSEINRDHPCLHHERFLGDVNGYGFSPSFWQSLKSSAPHQHSSPLYSPRTSKSDGTAVPDSCAHFPTSAWFSPSRFSQEKGQEQRNLGMEPPAVKGCGACGAQSTQITLHSWYLLRRAGCSDSVEVSVGGVIGTGGMERFETGAIVRRLEKCRLLAQDKVEVRLVGLIDDCTSVSNGFSVNLVQSFLSGFPYTWNHLLHKEFHTSSTSGGDHQVLGDCGLDAAAEVSQLSSEGCCLDQERKAPSLSQKEVSCDHLETCTDVELNTKQSMTEEAQTEKESKSLSTQAVSEDNEKLEKGILKDDQLKISDVTGAVEQYILDSSNKTMEGLQENVLIDQSRCNAKKKRVRKFRPHISGDQGDNRNTPIDVSRIQSPRITRLSVKISRHAASNDEQEVFRSLVESEICSFSSSLIQENVDEDSHSARRFSKQNNIDKGDGSKALKAGPCHNLEGTETHVEIEAQRPERSLNAEGSQSFEDDGAIIQEENIATEASPENVCNAVAEKESLHMVTQASDVMETLVSKTCPINHKKVKESSKEGSISTRSSRQCSKRQSIPPLPCPRVPIAKELISTAFGLKTSRSGRLLVPPLAHWCGQSLLRDKDGGIIAISDGSKDVNNDGAESFKFKPPAEKSLKKLQKQLREAAIDWTPSKKKRCIWKKIH</sequence>
<evidence type="ECO:0000313" key="3">
    <source>
        <dbReference type="EMBL" id="KAI5078973.1"/>
    </source>
</evidence>
<feature type="non-terminal residue" evidence="3">
    <location>
        <position position="1"/>
    </location>
</feature>
<dbReference type="InterPro" id="IPR053090">
    <property type="entry name" value="Centromere_KNL-2_homolog"/>
</dbReference>
<dbReference type="AlphaFoldDB" id="A0A9D4V3G7"/>
<feature type="region of interest" description="Disordered" evidence="1">
    <location>
        <begin position="314"/>
        <end position="339"/>
    </location>
</feature>
<feature type="compositionally biased region" description="Polar residues" evidence="1">
    <location>
        <begin position="581"/>
        <end position="596"/>
    </location>
</feature>
<proteinExistence type="predicted"/>
<evidence type="ECO:0000313" key="4">
    <source>
        <dbReference type="Proteomes" id="UP000886520"/>
    </source>
</evidence>
<dbReference type="Pfam" id="PF09133">
    <property type="entry name" value="SANTA"/>
    <property type="match status" value="1"/>
</dbReference>
<feature type="region of interest" description="Disordered" evidence="1">
    <location>
        <begin position="390"/>
        <end position="411"/>
    </location>
</feature>
<feature type="region of interest" description="Disordered" evidence="1">
    <location>
        <begin position="574"/>
        <end position="599"/>
    </location>
</feature>
<feature type="region of interest" description="Disordered" evidence="1">
    <location>
        <begin position="1"/>
        <end position="22"/>
    </location>
</feature>
<dbReference type="OrthoDB" id="118550at2759"/>
<dbReference type="PANTHER" id="PTHR35311">
    <property type="entry name" value="KINETOCHORE-ASSOCIATED PROTEIN KNL-2 HOMOLOG"/>
    <property type="match status" value="1"/>
</dbReference>
<dbReference type="Proteomes" id="UP000886520">
    <property type="component" value="Chromosome 6"/>
</dbReference>
<feature type="domain" description="SANTA" evidence="2">
    <location>
        <begin position="152"/>
        <end position="241"/>
    </location>
</feature>
<gene>
    <name evidence="3" type="ORF">GOP47_0006644</name>
</gene>
<dbReference type="EMBL" id="JABFUD020000006">
    <property type="protein sequence ID" value="KAI5078973.1"/>
    <property type="molecule type" value="Genomic_DNA"/>
</dbReference>
<dbReference type="InterPro" id="IPR015216">
    <property type="entry name" value="SANTA"/>
</dbReference>
<name>A0A9D4V3G7_ADICA</name>
<dbReference type="PANTHER" id="PTHR35311:SF1">
    <property type="entry name" value="PROTEIN EMBRYO DEFECTIVE 1674"/>
    <property type="match status" value="1"/>
</dbReference>
<feature type="region of interest" description="Disordered" evidence="1">
    <location>
        <begin position="460"/>
        <end position="491"/>
    </location>
</feature>
<protein>
    <recommendedName>
        <fullName evidence="2">SANTA domain-containing protein</fullName>
    </recommendedName>
</protein>
<reference evidence="3" key="1">
    <citation type="submission" date="2021-01" db="EMBL/GenBank/DDBJ databases">
        <title>Adiantum capillus-veneris genome.</title>
        <authorList>
            <person name="Fang Y."/>
            <person name="Liao Q."/>
        </authorList>
    </citation>
    <scope>NUCLEOTIDE SEQUENCE</scope>
    <source>
        <strain evidence="3">H3</strain>
        <tissue evidence="3">Leaf</tissue>
    </source>
</reference>